<dbReference type="Gene3D" id="3.40.630.10">
    <property type="entry name" value="Zn peptidases"/>
    <property type="match status" value="1"/>
</dbReference>
<reference evidence="1" key="2">
    <citation type="submission" date="2020-09" db="EMBL/GenBank/DDBJ databases">
        <authorList>
            <person name="Sun Q."/>
            <person name="Zhou Y."/>
        </authorList>
    </citation>
    <scope>NUCLEOTIDE SEQUENCE</scope>
    <source>
        <strain evidence="1">CGMCC 1.15178</strain>
    </source>
</reference>
<organism evidence="1 2">
    <name type="scientific">Paenibacillus nasutitermitis</name>
    <dbReference type="NCBI Taxonomy" id="1652958"/>
    <lineage>
        <taxon>Bacteria</taxon>
        <taxon>Bacillati</taxon>
        <taxon>Bacillota</taxon>
        <taxon>Bacilli</taxon>
        <taxon>Bacillales</taxon>
        <taxon>Paenibacillaceae</taxon>
        <taxon>Paenibacillus</taxon>
    </lineage>
</organism>
<reference evidence="1" key="1">
    <citation type="journal article" date="2014" name="Int. J. Syst. Evol. Microbiol.">
        <title>Complete genome sequence of Corynebacterium casei LMG S-19264T (=DSM 44701T), isolated from a smear-ripened cheese.</title>
        <authorList>
            <consortium name="US DOE Joint Genome Institute (JGI-PGF)"/>
            <person name="Walter F."/>
            <person name="Albersmeier A."/>
            <person name="Kalinowski J."/>
            <person name="Ruckert C."/>
        </authorList>
    </citation>
    <scope>NUCLEOTIDE SEQUENCE</scope>
    <source>
        <strain evidence="1">CGMCC 1.15178</strain>
    </source>
</reference>
<keyword evidence="2" id="KW-1185">Reference proteome</keyword>
<evidence type="ECO:0000313" key="1">
    <source>
        <dbReference type="EMBL" id="GGD51850.1"/>
    </source>
</evidence>
<dbReference type="Proteomes" id="UP000612456">
    <property type="component" value="Unassembled WGS sequence"/>
</dbReference>
<sequence>MAHLGMLKNPQLIVDIPSRPIRCRLMSDGNFDFAIEAATEGFFVPSAKLLDTLAKVDRIGVIYDWGGTEKQIVLAYGDGVLVMITGTPRIAKGGFLFMLSKTLETP</sequence>
<dbReference type="AlphaFoldDB" id="A0A916YN41"/>
<proteinExistence type="predicted"/>
<name>A0A916YN41_9BACL</name>
<gene>
    <name evidence="1" type="ORF">GCM10010911_06760</name>
</gene>
<protein>
    <submittedName>
        <fullName evidence="1">Uncharacterized protein</fullName>
    </submittedName>
</protein>
<dbReference type="EMBL" id="BMHP01000001">
    <property type="protein sequence ID" value="GGD51850.1"/>
    <property type="molecule type" value="Genomic_DNA"/>
</dbReference>
<comment type="caution">
    <text evidence="1">The sequence shown here is derived from an EMBL/GenBank/DDBJ whole genome shotgun (WGS) entry which is preliminary data.</text>
</comment>
<accession>A0A916YN41</accession>
<evidence type="ECO:0000313" key="2">
    <source>
        <dbReference type="Proteomes" id="UP000612456"/>
    </source>
</evidence>